<keyword evidence="4 5" id="KW-0694">RNA-binding</keyword>
<accession>A0A9D2RIM9</accession>
<evidence type="ECO:0000313" key="8">
    <source>
        <dbReference type="Proteomes" id="UP000823889"/>
    </source>
</evidence>
<keyword evidence="3 5" id="KW-0949">S-adenosyl-L-methionine</keyword>
<keyword evidence="1 5" id="KW-0489">Methyltransferase</keyword>
<feature type="binding site" evidence="5">
    <location>
        <position position="94"/>
    </location>
    <ligand>
        <name>S-adenosyl-L-methionine</name>
        <dbReference type="ChEBI" id="CHEBI:59789"/>
    </ligand>
</feature>
<dbReference type="GO" id="GO:0003723">
    <property type="term" value="F:RNA binding"/>
    <property type="evidence" value="ECO:0007669"/>
    <property type="project" value="UniProtKB-UniRule"/>
</dbReference>
<protein>
    <submittedName>
        <fullName evidence="7">RsmB/NOP family class I SAM-dependent RNA methyltransferase</fullName>
    </submittedName>
</protein>
<evidence type="ECO:0000256" key="1">
    <source>
        <dbReference type="ARBA" id="ARBA00022603"/>
    </source>
</evidence>
<organism evidence="7 8">
    <name type="scientific">Candidatus Paenalcaligenes intestinipullorum</name>
    <dbReference type="NCBI Taxonomy" id="2838718"/>
    <lineage>
        <taxon>Bacteria</taxon>
        <taxon>Pseudomonadati</taxon>
        <taxon>Pseudomonadota</taxon>
        <taxon>Betaproteobacteria</taxon>
        <taxon>Burkholderiales</taxon>
        <taxon>Alcaligenaceae</taxon>
        <taxon>Paenalcaligenes</taxon>
    </lineage>
</organism>
<reference evidence="7" key="1">
    <citation type="journal article" date="2021" name="PeerJ">
        <title>Extensive microbial diversity within the chicken gut microbiome revealed by metagenomics and culture.</title>
        <authorList>
            <person name="Gilroy R."/>
            <person name="Ravi A."/>
            <person name="Getino M."/>
            <person name="Pursley I."/>
            <person name="Horton D.L."/>
            <person name="Alikhan N.F."/>
            <person name="Baker D."/>
            <person name="Gharbi K."/>
            <person name="Hall N."/>
            <person name="Watson M."/>
            <person name="Adriaenssens E.M."/>
            <person name="Foster-Nyarko E."/>
            <person name="Jarju S."/>
            <person name="Secka A."/>
            <person name="Antonio M."/>
            <person name="Oren A."/>
            <person name="Chaudhuri R.R."/>
            <person name="La Ragione R."/>
            <person name="Hildebrand F."/>
            <person name="Pallen M.J."/>
        </authorList>
    </citation>
    <scope>NUCLEOTIDE SEQUENCE</scope>
    <source>
        <strain evidence="7">9264</strain>
    </source>
</reference>
<evidence type="ECO:0000256" key="5">
    <source>
        <dbReference type="PROSITE-ProRule" id="PRU01023"/>
    </source>
</evidence>
<evidence type="ECO:0000256" key="2">
    <source>
        <dbReference type="ARBA" id="ARBA00022679"/>
    </source>
</evidence>
<feature type="binding site" evidence="5">
    <location>
        <position position="121"/>
    </location>
    <ligand>
        <name>S-adenosyl-L-methionine</name>
        <dbReference type="ChEBI" id="CHEBI:59789"/>
    </ligand>
</feature>
<evidence type="ECO:0000259" key="6">
    <source>
        <dbReference type="PROSITE" id="PS51686"/>
    </source>
</evidence>
<dbReference type="PANTHER" id="PTHR22807">
    <property type="entry name" value="NOP2 YEAST -RELATED NOL1/NOP2/FMU SUN DOMAIN-CONTAINING"/>
    <property type="match status" value="1"/>
</dbReference>
<feature type="domain" description="SAM-dependent MTase RsmB/NOP-type" evidence="6">
    <location>
        <begin position="1"/>
        <end position="258"/>
    </location>
</feature>
<feature type="non-terminal residue" evidence="7">
    <location>
        <position position="1"/>
    </location>
</feature>
<dbReference type="CDD" id="cd02440">
    <property type="entry name" value="AdoMet_MTases"/>
    <property type="match status" value="1"/>
</dbReference>
<evidence type="ECO:0000313" key="7">
    <source>
        <dbReference type="EMBL" id="HJD44352.1"/>
    </source>
</evidence>
<dbReference type="Proteomes" id="UP000823889">
    <property type="component" value="Unassembled WGS sequence"/>
</dbReference>
<comment type="caution">
    <text evidence="5">Lacks conserved residue(s) required for the propagation of feature annotation.</text>
</comment>
<dbReference type="GO" id="GO:0008173">
    <property type="term" value="F:RNA methyltransferase activity"/>
    <property type="evidence" value="ECO:0007669"/>
    <property type="project" value="InterPro"/>
</dbReference>
<comment type="similarity">
    <text evidence="5">Belongs to the class I-like SAM-binding methyltransferase superfamily. RsmB/NOP family.</text>
</comment>
<dbReference type="SUPFAM" id="SSF53335">
    <property type="entry name" value="S-adenosyl-L-methionine-dependent methyltransferases"/>
    <property type="match status" value="1"/>
</dbReference>
<comment type="caution">
    <text evidence="7">The sequence shown here is derived from an EMBL/GenBank/DDBJ whole genome shotgun (WGS) entry which is preliminary data.</text>
</comment>
<dbReference type="InterPro" id="IPR049560">
    <property type="entry name" value="MeTrfase_RsmB-F_NOP2_cat"/>
</dbReference>
<evidence type="ECO:0000256" key="3">
    <source>
        <dbReference type="ARBA" id="ARBA00022691"/>
    </source>
</evidence>
<dbReference type="Pfam" id="PF01189">
    <property type="entry name" value="Methyltr_RsmB-F"/>
    <property type="match status" value="1"/>
</dbReference>
<dbReference type="PROSITE" id="PS51686">
    <property type="entry name" value="SAM_MT_RSMB_NOP"/>
    <property type="match status" value="1"/>
</dbReference>
<feature type="active site" description="Nucleophile" evidence="5">
    <location>
        <position position="194"/>
    </location>
</feature>
<dbReference type="InterPro" id="IPR029063">
    <property type="entry name" value="SAM-dependent_MTases_sf"/>
</dbReference>
<dbReference type="PRINTS" id="PR02008">
    <property type="entry name" value="RCMTFAMILY"/>
</dbReference>
<name>A0A9D2RIM9_9BURK</name>
<feature type="binding site" evidence="5">
    <location>
        <position position="141"/>
    </location>
    <ligand>
        <name>S-adenosyl-L-methionine</name>
        <dbReference type="ChEBI" id="CHEBI:59789"/>
    </ligand>
</feature>
<dbReference type="InterPro" id="IPR001678">
    <property type="entry name" value="MeTrfase_RsmB-F_NOP2_dom"/>
</dbReference>
<gene>
    <name evidence="7" type="ORF">H9906_04895</name>
</gene>
<dbReference type="GO" id="GO:0001510">
    <property type="term" value="P:RNA methylation"/>
    <property type="evidence" value="ECO:0007669"/>
    <property type="project" value="InterPro"/>
</dbReference>
<dbReference type="Gene3D" id="3.40.50.150">
    <property type="entry name" value="Vaccinia Virus protein VP39"/>
    <property type="match status" value="1"/>
</dbReference>
<evidence type="ECO:0000256" key="4">
    <source>
        <dbReference type="ARBA" id="ARBA00022884"/>
    </source>
</evidence>
<dbReference type="EMBL" id="DWUQ01000098">
    <property type="protein sequence ID" value="HJD44352.1"/>
    <property type="molecule type" value="Genomic_DNA"/>
</dbReference>
<proteinExistence type="inferred from homology"/>
<dbReference type="AlphaFoldDB" id="A0A9D2RIM9"/>
<keyword evidence="2 5" id="KW-0808">Transferase</keyword>
<sequence>VLASLRHKKLKQFKFEVTPYSPWGIRVSGRPFMGKWPEYVNGELEVQDEGSQLLTALLAPKRGEMVIDFCAGAGGKTLLLGALMRNTGRLYAFDVSAARLARAKPRFARSGLSNVVSVVVDEQNDTRVKRLRGKAQRVLVDAPCSGLGTLRRNPDLKWRQHPDSLTHYIGLQADILKRAARCVAPGGRLVYSTCSVLPQENEAQVEAFLAEHPDFYLVPVNELLEARIPNLTMSDSYLRLRPDMHGTDGFFAAVLDRKPLGS</sequence>
<dbReference type="PANTHER" id="PTHR22807:SF53">
    <property type="entry name" value="RIBOSOMAL RNA SMALL SUBUNIT METHYLTRANSFERASE B-RELATED"/>
    <property type="match status" value="1"/>
</dbReference>
<reference evidence="7" key="2">
    <citation type="submission" date="2021-04" db="EMBL/GenBank/DDBJ databases">
        <authorList>
            <person name="Gilroy R."/>
        </authorList>
    </citation>
    <scope>NUCLEOTIDE SEQUENCE</scope>
    <source>
        <strain evidence="7">9264</strain>
    </source>
</reference>
<dbReference type="InterPro" id="IPR023267">
    <property type="entry name" value="RCMT"/>
</dbReference>